<keyword evidence="4" id="KW-1185">Reference proteome</keyword>
<feature type="region of interest" description="Disordered" evidence="2">
    <location>
        <begin position="43"/>
        <end position="93"/>
    </location>
</feature>
<comment type="caution">
    <text evidence="3">The sequence shown here is derived from an EMBL/GenBank/DDBJ whole genome shotgun (WGS) entry which is preliminary data.</text>
</comment>
<feature type="coiled-coil region" evidence="1">
    <location>
        <begin position="13"/>
        <end position="40"/>
    </location>
</feature>
<accession>A0AA36H9P9</accession>
<feature type="compositionally biased region" description="Basic and acidic residues" evidence="2">
    <location>
        <begin position="124"/>
        <end position="150"/>
    </location>
</feature>
<feature type="region of interest" description="Disordered" evidence="2">
    <location>
        <begin position="124"/>
        <end position="153"/>
    </location>
</feature>
<name>A0AA36H9P9_CYLNA</name>
<organism evidence="3 4">
    <name type="scientific">Cylicocyclus nassatus</name>
    <name type="common">Nematode worm</name>
    <dbReference type="NCBI Taxonomy" id="53992"/>
    <lineage>
        <taxon>Eukaryota</taxon>
        <taxon>Metazoa</taxon>
        <taxon>Ecdysozoa</taxon>
        <taxon>Nematoda</taxon>
        <taxon>Chromadorea</taxon>
        <taxon>Rhabditida</taxon>
        <taxon>Rhabditina</taxon>
        <taxon>Rhabditomorpha</taxon>
        <taxon>Strongyloidea</taxon>
        <taxon>Strongylidae</taxon>
        <taxon>Cylicocyclus</taxon>
    </lineage>
</organism>
<proteinExistence type="predicted"/>
<evidence type="ECO:0000256" key="1">
    <source>
        <dbReference type="SAM" id="Coils"/>
    </source>
</evidence>
<keyword evidence="1" id="KW-0175">Coiled coil</keyword>
<protein>
    <submittedName>
        <fullName evidence="3">Uncharacterized protein</fullName>
    </submittedName>
</protein>
<dbReference type="AlphaFoldDB" id="A0AA36H9P9"/>
<evidence type="ECO:0000313" key="3">
    <source>
        <dbReference type="EMBL" id="CAJ0606760.1"/>
    </source>
</evidence>
<evidence type="ECO:0000313" key="4">
    <source>
        <dbReference type="Proteomes" id="UP001176961"/>
    </source>
</evidence>
<sequence length="181" mass="20833">MDRNARLERSRSSDKERRIIRNLEHKLKRQDEELFVLKAKMANTSMERRVETGEKGCQASPTMEEAGTQTNGRSSDKTEEDSEPPNLFDDSEMEVNELVVMDEAGSDSEEAPLDDNGYFRKLVQETRGRTDAERKADEEQVQRREMECHKNSAPQRKQLTRQVHTCQAITCQLIITPTLTC</sequence>
<gene>
    <name evidence="3" type="ORF">CYNAS_LOCUS18743</name>
</gene>
<dbReference type="EMBL" id="CATQJL010000316">
    <property type="protein sequence ID" value="CAJ0606760.1"/>
    <property type="molecule type" value="Genomic_DNA"/>
</dbReference>
<evidence type="ECO:0000256" key="2">
    <source>
        <dbReference type="SAM" id="MobiDB-lite"/>
    </source>
</evidence>
<feature type="compositionally biased region" description="Acidic residues" evidence="2">
    <location>
        <begin position="78"/>
        <end position="93"/>
    </location>
</feature>
<reference evidence="3" key="1">
    <citation type="submission" date="2023-07" db="EMBL/GenBank/DDBJ databases">
        <authorList>
            <consortium name="CYATHOMIX"/>
        </authorList>
    </citation>
    <scope>NUCLEOTIDE SEQUENCE</scope>
    <source>
        <strain evidence="3">N/A</strain>
    </source>
</reference>
<dbReference type="Proteomes" id="UP001176961">
    <property type="component" value="Unassembled WGS sequence"/>
</dbReference>